<sequence>MRLSPSRAAAALSAAALATTLAACSGSSDATSSSGSTGAATHAVKSTFTGTTVEVPEHPKRVVALWRTGSELADMGVVPVATLEGEMLETELGSDTFAKVKDLPTVGTFEGVDLEKVIAAKPDLIVGMDNGGLKIDYDELSKVAPTVVLKIAEPTDVWDNYTALADVVGRSTDYDAREKKIDAELADLKKTYGDTLGALQVTDFSSSQGTIWVETSKSLSYRRISAAGFGYNPTYTKAPERYVTELAAENLPDLADQDAIFYEVNLDGTVPTDVQAVLDSASFKRLPAAEAGHVFPLTSGIVYTFDAAEKQVADLQAAAEKLAADA</sequence>
<feature type="chain" id="PRO_5038582125" description="Fe/B12 periplasmic-binding domain-containing protein" evidence="5">
    <location>
        <begin position="19"/>
        <end position="326"/>
    </location>
</feature>
<evidence type="ECO:0000256" key="5">
    <source>
        <dbReference type="SAM" id="SignalP"/>
    </source>
</evidence>
<evidence type="ECO:0000313" key="8">
    <source>
        <dbReference type="Proteomes" id="UP000326702"/>
    </source>
</evidence>
<feature type="domain" description="Fe/B12 periplasmic-binding" evidence="6">
    <location>
        <begin position="61"/>
        <end position="326"/>
    </location>
</feature>
<dbReference type="InterPro" id="IPR002491">
    <property type="entry name" value="ABC_transptr_periplasmic_BD"/>
</dbReference>
<evidence type="ECO:0000256" key="2">
    <source>
        <dbReference type="ARBA" id="ARBA00008814"/>
    </source>
</evidence>
<evidence type="ECO:0000259" key="6">
    <source>
        <dbReference type="PROSITE" id="PS50983"/>
    </source>
</evidence>
<feature type="signal peptide" evidence="5">
    <location>
        <begin position="1"/>
        <end position="18"/>
    </location>
</feature>
<dbReference type="Proteomes" id="UP000326702">
    <property type="component" value="Chromosome"/>
</dbReference>
<dbReference type="SUPFAM" id="SSF53807">
    <property type="entry name" value="Helical backbone' metal receptor"/>
    <property type="match status" value="1"/>
</dbReference>
<keyword evidence="3" id="KW-0813">Transport</keyword>
<accession>A0A5P9QAM2</accession>
<reference evidence="7 8" key="1">
    <citation type="submission" date="2019-10" db="EMBL/GenBank/DDBJ databases">
        <title>Genome sequence of Luteimicrobium xylanilyticum HY-24.</title>
        <authorList>
            <person name="Kim D.Y."/>
            <person name="Park H.-Y."/>
        </authorList>
    </citation>
    <scope>NUCLEOTIDE SEQUENCE [LARGE SCALE GENOMIC DNA]</scope>
    <source>
        <strain evidence="7 8">HY-24</strain>
    </source>
</reference>
<dbReference type="KEGG" id="lxl:KDY119_01921"/>
<dbReference type="InterPro" id="IPR051313">
    <property type="entry name" value="Bact_iron-sidero_bind"/>
</dbReference>
<evidence type="ECO:0000256" key="4">
    <source>
        <dbReference type="ARBA" id="ARBA00022729"/>
    </source>
</evidence>
<dbReference type="EMBL" id="CP045529">
    <property type="protein sequence ID" value="QFU98409.1"/>
    <property type="molecule type" value="Genomic_DNA"/>
</dbReference>
<dbReference type="OrthoDB" id="9793175at2"/>
<dbReference type="PROSITE" id="PS51257">
    <property type="entry name" value="PROKAR_LIPOPROTEIN"/>
    <property type="match status" value="1"/>
</dbReference>
<dbReference type="GO" id="GO:0030288">
    <property type="term" value="C:outer membrane-bounded periplasmic space"/>
    <property type="evidence" value="ECO:0007669"/>
    <property type="project" value="TreeGrafter"/>
</dbReference>
<dbReference type="Pfam" id="PF01497">
    <property type="entry name" value="Peripla_BP_2"/>
    <property type="match status" value="1"/>
</dbReference>
<keyword evidence="4 5" id="KW-0732">Signal</keyword>
<comment type="subcellular location">
    <subcellularLocation>
        <location evidence="1">Cell envelope</location>
    </subcellularLocation>
</comment>
<comment type="similarity">
    <text evidence="2">Belongs to the bacterial solute-binding protein 8 family.</text>
</comment>
<dbReference type="AlphaFoldDB" id="A0A5P9QAM2"/>
<dbReference type="GO" id="GO:1901678">
    <property type="term" value="P:iron coordination entity transport"/>
    <property type="evidence" value="ECO:0007669"/>
    <property type="project" value="UniProtKB-ARBA"/>
</dbReference>
<organism evidence="7 8">
    <name type="scientific">Luteimicrobium xylanilyticum</name>
    <dbReference type="NCBI Taxonomy" id="1133546"/>
    <lineage>
        <taxon>Bacteria</taxon>
        <taxon>Bacillati</taxon>
        <taxon>Actinomycetota</taxon>
        <taxon>Actinomycetes</taxon>
        <taxon>Micrococcales</taxon>
        <taxon>Luteimicrobium</taxon>
    </lineage>
</organism>
<proteinExistence type="inferred from homology"/>
<dbReference type="PANTHER" id="PTHR30532">
    <property type="entry name" value="IRON III DICITRATE-BINDING PERIPLASMIC PROTEIN"/>
    <property type="match status" value="1"/>
</dbReference>
<dbReference type="PANTHER" id="PTHR30532:SF1">
    <property type="entry name" value="IRON(3+)-HYDROXAMATE-BINDING PROTEIN FHUD"/>
    <property type="match status" value="1"/>
</dbReference>
<name>A0A5P9QAM2_9MICO</name>
<gene>
    <name evidence="7" type="ORF">KDY119_01921</name>
</gene>
<evidence type="ECO:0000256" key="3">
    <source>
        <dbReference type="ARBA" id="ARBA00022448"/>
    </source>
</evidence>
<protein>
    <recommendedName>
        <fullName evidence="6">Fe/B12 periplasmic-binding domain-containing protein</fullName>
    </recommendedName>
</protein>
<evidence type="ECO:0000256" key="1">
    <source>
        <dbReference type="ARBA" id="ARBA00004196"/>
    </source>
</evidence>
<dbReference type="RefSeq" id="WP_036950057.1">
    <property type="nucleotide sequence ID" value="NZ_BAABIH010000002.1"/>
</dbReference>
<dbReference type="PROSITE" id="PS50983">
    <property type="entry name" value="FE_B12_PBP"/>
    <property type="match status" value="1"/>
</dbReference>
<keyword evidence="8" id="KW-1185">Reference proteome</keyword>
<evidence type="ECO:0000313" key="7">
    <source>
        <dbReference type="EMBL" id="QFU98409.1"/>
    </source>
</evidence>
<dbReference type="Gene3D" id="3.40.50.1980">
    <property type="entry name" value="Nitrogenase molybdenum iron protein domain"/>
    <property type="match status" value="2"/>
</dbReference>